<feature type="domain" description="Ints3-like C-terminal" evidence="10">
    <location>
        <begin position="574"/>
        <end position="675"/>
    </location>
</feature>
<dbReference type="Pfam" id="PF24566">
    <property type="entry name" value="HEAT_Ints3_C"/>
    <property type="match status" value="2"/>
</dbReference>
<dbReference type="PANTHER" id="PTHR13587:SF7">
    <property type="entry name" value="INTEGRATOR COMPLEX SUBUNIT 3"/>
    <property type="match status" value="1"/>
</dbReference>
<comment type="similarity">
    <text evidence="3">Belongs to the Integrator subunit 3 family.</text>
</comment>
<keyword evidence="4" id="KW-0963">Cytoplasm</keyword>
<evidence type="ECO:0000256" key="2">
    <source>
        <dbReference type="ARBA" id="ARBA00004496"/>
    </source>
</evidence>
<name>A0A238C4Z8_9BILA</name>
<dbReference type="GO" id="GO:0005634">
    <property type="term" value="C:nucleus"/>
    <property type="evidence" value="ECO:0007669"/>
    <property type="project" value="UniProtKB-SubCell"/>
</dbReference>
<dbReference type="EMBL" id="KZ269977">
    <property type="protein sequence ID" value="OZC12547.1"/>
    <property type="molecule type" value="Genomic_DNA"/>
</dbReference>
<protein>
    <recommendedName>
        <fullName evidence="6">SOSS complex subunit A homolog</fullName>
    </recommendedName>
</protein>
<keyword evidence="8" id="KW-0812">Transmembrane</keyword>
<evidence type="ECO:0000259" key="9">
    <source>
        <dbReference type="Pfam" id="PF10189"/>
    </source>
</evidence>
<reference evidence="11 12" key="1">
    <citation type="submission" date="2015-12" db="EMBL/GenBank/DDBJ databases">
        <title>Draft genome of the nematode, Onchocerca flexuosa.</title>
        <authorList>
            <person name="Mitreva M."/>
        </authorList>
    </citation>
    <scope>NUCLEOTIDE SEQUENCE [LARGE SCALE GENOMIC DNA]</scope>
    <source>
        <strain evidence="11">Red Deer</strain>
    </source>
</reference>
<evidence type="ECO:0000256" key="1">
    <source>
        <dbReference type="ARBA" id="ARBA00004123"/>
    </source>
</evidence>
<dbReference type="OrthoDB" id="2021145at2759"/>
<sequence length="999" mass="114960">MEPSNTRLKRSSKLLNLSAFEQRDELEEKLENGFNMVQNRTSGLPEKESYDVLLQMAGETKATLKLFFIHFFVFESITGGLLYGLLTEPQNAQKYFSIMSLLARDGWFCALCNVNMILFELYPRMRPEVREQIVYFFREAIKSNVPKIDNVLINYLRNANDGSDLKETCILLSAVAGMLNDHHSWLSELKPKASLIPVTLLTFTRFICDLSSFNAFETLRTQMINVCYWLLTERFIDCAQLGRDLILALMRVSKIPQFAAIWKQLLYNPNKLGPNISIEELMNRMCPHTFPLYRISVAMQRKLEFIFAKVKPGTHERHLDWFKKQYLSNPEAGSLRSELVRCAIFLSCGETPQVGQEMKAVFIASMFPQTSSIMEQQWCKLHLLWDWFCYDPATGGHVLIEPAFHVLRHLLHVQPLLANSLVDFMIRMSYELHPQLQQRIIISVTNSFKFLIDHNILGSPSVIFDNPVLQKNVRENFRDTFRGLFRPPQTMQAHLPVAGIEPSEVAISDIEVTPSEISSAITEDVVNIDPSIVEDSGSVDEDFGLSSEEKVMTLLAAVKEEFREPIENLSNVKYSDNDTRCEMMQKLLSSIFDNDELLDEEQIELLSECLLLIFRRDIRNRKPLSEGFLDTPEILEEMFNQPLYVIFRNLCLTPDSDATRQLLLSLIAEMCERHVSGFLIENIFYLNIFKQCHIDDYVLFAHLIPYIYEKFATEAMGSVELMKLLAHSLDGRQIADLIGEMVRENISFFRKDSFLPIVSASLTWETTAQFVFWQLVHAEGVPVDWILQMISKLQYPKHSEAIAQVYIMLQRMDREPNMGLIRNLLSRTPSDMFTVNCLKLLIKDPDYAARVAELLSSLIDKLIQSGDLLPIHSKGKRPPQRYVCLDQLFSHLDKFRQSCLSKDSHVAEAFLARQTLQEAFTAARAAEKISISVSSLRIRYSELFAVMEILNDDNAQSARSLRRAKTSKKITDVSDVCSLEFLILILFGYFRKITYAFWN</sequence>
<keyword evidence="5" id="KW-0539">Nucleus</keyword>
<dbReference type="GO" id="GO:0005737">
    <property type="term" value="C:cytoplasm"/>
    <property type="evidence" value="ECO:0007669"/>
    <property type="project" value="UniProtKB-SubCell"/>
</dbReference>
<evidence type="ECO:0000256" key="5">
    <source>
        <dbReference type="ARBA" id="ARBA00023242"/>
    </source>
</evidence>
<evidence type="ECO:0000313" key="12">
    <source>
        <dbReference type="Proteomes" id="UP000242913"/>
    </source>
</evidence>
<feature type="domain" description="Ints3-like C-terminal" evidence="10">
    <location>
        <begin position="689"/>
        <end position="946"/>
    </location>
</feature>
<dbReference type="Proteomes" id="UP000242913">
    <property type="component" value="Unassembled WGS sequence"/>
</dbReference>
<feature type="domain" description="Integrator complex subunit 3 N-terminal" evidence="9">
    <location>
        <begin position="75"/>
        <end position="478"/>
    </location>
</feature>
<comment type="subcellular location">
    <subcellularLocation>
        <location evidence="2">Cytoplasm</location>
    </subcellularLocation>
    <subcellularLocation>
        <location evidence="1">Nucleus</location>
    </subcellularLocation>
</comment>
<accession>A0A238C4Z8</accession>
<evidence type="ECO:0000256" key="3">
    <source>
        <dbReference type="ARBA" id="ARBA00006130"/>
    </source>
</evidence>
<comment type="function">
    <text evidence="7">Component of the integrator complex, a multiprotein complex that terminates RNA polymerase II (Pol II) transcription in the promoter-proximal region of genes. The integrator complex provides a quality checkpoint during transcription elongation by driving premature transcription termination of transcripts that are unfavorably configured for transcriptional elongation: the complex terminates transcription by (1) catalyzing dephosphorylation of the C-terminal domain (CTD) of Pol II subunit Polr2A/Rbp1 and Spt5, and (2) degrading the exiting nascent RNA transcript via endonuclease activity. The integrator complex is also involved in the 3'-end processing of the U7 snRNA, and also the spliceosomal snRNAs U1, U2, U4 and U5.</text>
</comment>
<dbReference type="InterPro" id="IPR056518">
    <property type="entry name" value="HEAT_Ints3_C"/>
</dbReference>
<evidence type="ECO:0000256" key="7">
    <source>
        <dbReference type="ARBA" id="ARBA00054331"/>
    </source>
</evidence>
<proteinExistence type="inferred from homology"/>
<feature type="transmembrane region" description="Helical" evidence="8">
    <location>
        <begin position="66"/>
        <end position="86"/>
    </location>
</feature>
<evidence type="ECO:0000259" key="10">
    <source>
        <dbReference type="Pfam" id="PF24566"/>
    </source>
</evidence>
<dbReference type="InterPro" id="IPR019333">
    <property type="entry name" value="INTS3_N"/>
</dbReference>
<keyword evidence="8" id="KW-1133">Transmembrane helix</keyword>
<keyword evidence="8" id="KW-0472">Membrane</keyword>
<dbReference type="InterPro" id="IPR045334">
    <property type="entry name" value="INTS3"/>
</dbReference>
<dbReference type="PANTHER" id="PTHR13587">
    <property type="entry name" value="INTEGRATOR COMPLEX SUBUNIT 3"/>
    <property type="match status" value="1"/>
</dbReference>
<evidence type="ECO:0000313" key="11">
    <source>
        <dbReference type="EMBL" id="OZC12547.1"/>
    </source>
</evidence>
<evidence type="ECO:0000256" key="8">
    <source>
        <dbReference type="SAM" id="Phobius"/>
    </source>
</evidence>
<evidence type="ECO:0000256" key="4">
    <source>
        <dbReference type="ARBA" id="ARBA00022490"/>
    </source>
</evidence>
<organism evidence="11 12">
    <name type="scientific">Onchocerca flexuosa</name>
    <dbReference type="NCBI Taxonomy" id="387005"/>
    <lineage>
        <taxon>Eukaryota</taxon>
        <taxon>Metazoa</taxon>
        <taxon>Ecdysozoa</taxon>
        <taxon>Nematoda</taxon>
        <taxon>Chromadorea</taxon>
        <taxon>Rhabditida</taxon>
        <taxon>Spirurina</taxon>
        <taxon>Spiruromorpha</taxon>
        <taxon>Filarioidea</taxon>
        <taxon>Onchocercidae</taxon>
        <taxon>Onchocerca</taxon>
    </lineage>
</organism>
<dbReference type="AlphaFoldDB" id="A0A238C4Z8"/>
<gene>
    <name evidence="11" type="ORF">X798_00178</name>
</gene>
<evidence type="ECO:0000256" key="6">
    <source>
        <dbReference type="ARBA" id="ARBA00032741"/>
    </source>
</evidence>
<dbReference type="Pfam" id="PF10189">
    <property type="entry name" value="Ints3_N"/>
    <property type="match status" value="1"/>
</dbReference>
<keyword evidence="12" id="KW-1185">Reference proteome</keyword>